<dbReference type="PIRSF" id="PIRSF006060">
    <property type="entry name" value="AA_transporter"/>
    <property type="match status" value="1"/>
</dbReference>
<name>A0ABD2Z2R3_9GENT</name>
<dbReference type="GO" id="GO:0016020">
    <property type="term" value="C:membrane"/>
    <property type="evidence" value="ECO:0007669"/>
    <property type="project" value="UniProtKB-SubCell"/>
</dbReference>
<comment type="caution">
    <text evidence="7">The sequence shown here is derived from an EMBL/GenBank/DDBJ whole genome shotgun (WGS) entry which is preliminary data.</text>
</comment>
<evidence type="ECO:0000313" key="7">
    <source>
        <dbReference type="EMBL" id="KAL3513706.1"/>
    </source>
</evidence>
<protein>
    <recommendedName>
        <fullName evidence="9">Amino-acid permease BAT1 homolog</fullName>
    </recommendedName>
</protein>
<feature type="transmembrane region" description="Helical" evidence="6">
    <location>
        <begin position="271"/>
        <end position="295"/>
    </location>
</feature>
<feature type="transmembrane region" description="Helical" evidence="6">
    <location>
        <begin position="155"/>
        <end position="175"/>
    </location>
</feature>
<evidence type="ECO:0000256" key="1">
    <source>
        <dbReference type="ARBA" id="ARBA00004141"/>
    </source>
</evidence>
<feature type="transmembrane region" description="Helical" evidence="6">
    <location>
        <begin position="452"/>
        <end position="475"/>
    </location>
</feature>
<dbReference type="InterPro" id="IPR002293">
    <property type="entry name" value="AA/rel_permease1"/>
</dbReference>
<feature type="transmembrane region" description="Helical" evidence="6">
    <location>
        <begin position="407"/>
        <end position="432"/>
    </location>
</feature>
<feature type="transmembrane region" description="Helical" evidence="6">
    <location>
        <begin position="65"/>
        <end position="98"/>
    </location>
</feature>
<feature type="transmembrane region" description="Helical" evidence="6">
    <location>
        <begin position="32"/>
        <end position="53"/>
    </location>
</feature>
<evidence type="ECO:0008006" key="9">
    <source>
        <dbReference type="Google" id="ProtNLM"/>
    </source>
</evidence>
<keyword evidence="8" id="KW-1185">Reference proteome</keyword>
<dbReference type="Gene3D" id="1.20.1740.10">
    <property type="entry name" value="Amino acid/polyamine transporter I"/>
    <property type="match status" value="1"/>
</dbReference>
<keyword evidence="2" id="KW-0813">Transport</keyword>
<dbReference type="Proteomes" id="UP001630127">
    <property type="component" value="Unassembled WGS sequence"/>
</dbReference>
<evidence type="ECO:0000313" key="8">
    <source>
        <dbReference type="Proteomes" id="UP001630127"/>
    </source>
</evidence>
<evidence type="ECO:0000256" key="2">
    <source>
        <dbReference type="ARBA" id="ARBA00022448"/>
    </source>
</evidence>
<accession>A0ABD2Z2R3</accession>
<feature type="transmembrane region" description="Helical" evidence="6">
    <location>
        <begin position="334"/>
        <end position="361"/>
    </location>
</feature>
<dbReference type="AlphaFoldDB" id="A0ABD2Z2R3"/>
<organism evidence="7 8">
    <name type="scientific">Cinchona calisaya</name>
    <dbReference type="NCBI Taxonomy" id="153742"/>
    <lineage>
        <taxon>Eukaryota</taxon>
        <taxon>Viridiplantae</taxon>
        <taxon>Streptophyta</taxon>
        <taxon>Embryophyta</taxon>
        <taxon>Tracheophyta</taxon>
        <taxon>Spermatophyta</taxon>
        <taxon>Magnoliopsida</taxon>
        <taxon>eudicotyledons</taxon>
        <taxon>Gunneridae</taxon>
        <taxon>Pentapetalae</taxon>
        <taxon>asterids</taxon>
        <taxon>lamiids</taxon>
        <taxon>Gentianales</taxon>
        <taxon>Rubiaceae</taxon>
        <taxon>Cinchonoideae</taxon>
        <taxon>Cinchoneae</taxon>
        <taxon>Cinchona</taxon>
    </lineage>
</organism>
<dbReference type="GO" id="GO:0022857">
    <property type="term" value="F:transmembrane transporter activity"/>
    <property type="evidence" value="ECO:0007669"/>
    <property type="project" value="UniProtKB-ARBA"/>
</dbReference>
<evidence type="ECO:0000256" key="6">
    <source>
        <dbReference type="SAM" id="Phobius"/>
    </source>
</evidence>
<evidence type="ECO:0000256" key="5">
    <source>
        <dbReference type="ARBA" id="ARBA00023136"/>
    </source>
</evidence>
<feature type="transmembrane region" description="Helical" evidence="6">
    <location>
        <begin position="228"/>
        <end position="250"/>
    </location>
</feature>
<gene>
    <name evidence="7" type="ORF">ACH5RR_026423</name>
</gene>
<keyword evidence="3 6" id="KW-0812">Transmembrane</keyword>
<comment type="subcellular location">
    <subcellularLocation>
        <location evidence="1">Membrane</location>
        <topology evidence="1">Multi-pass membrane protein</topology>
    </subcellularLocation>
</comment>
<dbReference type="PANTHER" id="PTHR45649">
    <property type="entry name" value="AMINO-ACID PERMEASE BAT1"/>
    <property type="match status" value="1"/>
</dbReference>
<feature type="transmembrane region" description="Helical" evidence="6">
    <location>
        <begin position="481"/>
        <end position="500"/>
    </location>
</feature>
<feature type="transmembrane region" description="Helical" evidence="6">
    <location>
        <begin position="182"/>
        <end position="208"/>
    </location>
</feature>
<dbReference type="PANTHER" id="PTHR45649:SF17">
    <property type="entry name" value="AMINO ACID PERMEASE_ SLC12A DOMAIN-CONTAINING PROTEIN"/>
    <property type="match status" value="1"/>
</dbReference>
<dbReference type="Pfam" id="PF13520">
    <property type="entry name" value="AA_permease_2"/>
    <property type="match status" value="1"/>
</dbReference>
<keyword evidence="5 6" id="KW-0472">Membrane</keyword>
<sequence length="520" mass="57386">MSTPREAMEIDSAEKRLNELGYKQELKREMSLFKTLAITFSCMAVFTGTPLYGQSLQYAGPAPLLWGWVVVSFFTWFVGLAMSEICSSFPTTGSLYFWAAHLAGPKWGPFASWCCAWLETIGLVSGIGAQAYSGAQALQVIILLSSGTNKGGGYFAPRSVFLGIYIFLIFVWAVINSFALKVIAYLNIISIWWQVIGGMVVIIMLPLLAQTTQSASYVFSHFELSTEATGISSVPYAVIMSVLLSNYCLYGYDAAAHLTEETKGADRAGPIAILSSIGIITVFGWAYNVALTFSIQDFAYLYDPNNETAGVLVPAQIIYDAFHRRYHNATGAIVFLWIIWGSFFFCGLSVTTSAARVVYALARDEGIPFSQVWRRIHPKHKVPVNAVWLSAAIATILGLPILKLNVIFSAIISISTIGWVGSYAVPIFARLVMAEENFRPGPFYLGRAGKAVCLVAFLWICYTCSVFLLPTLYPIKWDNFNYAPVALGISLALIMLWWALDARKWFKGPIRNIDKPNGDV</sequence>
<keyword evidence="4 6" id="KW-1133">Transmembrane helix</keyword>
<dbReference type="EMBL" id="JBJUIK010000011">
    <property type="protein sequence ID" value="KAL3513706.1"/>
    <property type="molecule type" value="Genomic_DNA"/>
</dbReference>
<evidence type="ECO:0000256" key="4">
    <source>
        <dbReference type="ARBA" id="ARBA00022989"/>
    </source>
</evidence>
<feature type="transmembrane region" description="Helical" evidence="6">
    <location>
        <begin position="382"/>
        <end position="401"/>
    </location>
</feature>
<feature type="transmembrane region" description="Helical" evidence="6">
    <location>
        <begin position="110"/>
        <end position="135"/>
    </location>
</feature>
<reference evidence="7 8" key="1">
    <citation type="submission" date="2024-11" db="EMBL/GenBank/DDBJ databases">
        <title>A near-complete genome assembly of Cinchona calisaya.</title>
        <authorList>
            <person name="Lian D.C."/>
            <person name="Zhao X.W."/>
            <person name="Wei L."/>
        </authorList>
    </citation>
    <scope>NUCLEOTIDE SEQUENCE [LARGE SCALE GENOMIC DNA]</scope>
    <source>
        <tissue evidence="7">Nenye</tissue>
    </source>
</reference>
<evidence type="ECO:0000256" key="3">
    <source>
        <dbReference type="ARBA" id="ARBA00022692"/>
    </source>
</evidence>
<proteinExistence type="predicted"/>